<proteinExistence type="predicted"/>
<evidence type="ECO:0000256" key="1">
    <source>
        <dbReference type="ARBA" id="ARBA00022707"/>
    </source>
</evidence>
<sequence length="104" mass="11360">MGCFACFDGGNKKQRRSEGFVGVNNNQQPRKLGFAGGGNKQQRKEAERLASEEARAKAAQAAQKRQEQFEKSAAGRAARAQMQGMAKQSANSNKGEPVLKWQMT</sequence>
<evidence type="ECO:0000313" key="6">
    <source>
        <dbReference type="Proteomes" id="UP001324115"/>
    </source>
</evidence>
<accession>A0AAN7E2K7</accession>
<feature type="compositionally biased region" description="Basic and acidic residues" evidence="4">
    <location>
        <begin position="42"/>
        <end position="56"/>
    </location>
</feature>
<dbReference type="EMBL" id="JAXUIC010000012">
    <property type="protein sequence ID" value="KAK4559851.1"/>
    <property type="molecule type" value="Genomic_DNA"/>
</dbReference>
<dbReference type="Proteomes" id="UP001324115">
    <property type="component" value="Unassembled WGS sequence"/>
</dbReference>
<keyword evidence="1" id="KW-0519">Myristate</keyword>
<dbReference type="InterPro" id="IPR031632">
    <property type="entry name" value="SVIP"/>
</dbReference>
<evidence type="ECO:0000313" key="5">
    <source>
        <dbReference type="EMBL" id="KAK4559851.1"/>
    </source>
</evidence>
<comment type="caution">
    <text evidence="5">The sequence shown here is derived from an EMBL/GenBank/DDBJ whole genome shotgun (WGS) entry which is preliminary data.</text>
</comment>
<keyword evidence="2" id="KW-0564">Palmitate</keyword>
<feature type="compositionally biased region" description="Low complexity" evidence="4">
    <location>
        <begin position="74"/>
        <end position="86"/>
    </location>
</feature>
<keyword evidence="3" id="KW-0449">Lipoprotein</keyword>
<reference evidence="5 6" key="1">
    <citation type="journal article" date="2023" name="G3 (Bethesda)">
        <title>A haplotype-resolved chromosome-scale genome for Quercus rubra L. provides insights into the genetics of adaptive traits for red oak species.</title>
        <authorList>
            <person name="Kapoor B."/>
            <person name="Jenkins J."/>
            <person name="Schmutz J."/>
            <person name="Zhebentyayeva T."/>
            <person name="Kuelheim C."/>
            <person name="Coggeshall M."/>
            <person name="Heim C."/>
            <person name="Lasky J.R."/>
            <person name="Leites L."/>
            <person name="Islam-Faridi N."/>
            <person name="Romero-Severson J."/>
            <person name="DeLeo V.L."/>
            <person name="Lucas S.M."/>
            <person name="Lazic D."/>
            <person name="Gailing O."/>
            <person name="Carlson J."/>
            <person name="Staton M."/>
        </authorList>
    </citation>
    <scope>NUCLEOTIDE SEQUENCE [LARGE SCALE GENOMIC DNA]</scope>
    <source>
        <strain evidence="5">Pseudo-F2</strain>
    </source>
</reference>
<name>A0AAN7E2K7_QUERU</name>
<dbReference type="PANTHER" id="PTHR36813:SF1">
    <property type="entry name" value="TRANSMEMBRANE PROTEIN"/>
    <property type="match status" value="1"/>
</dbReference>
<feature type="region of interest" description="Disordered" evidence="4">
    <location>
        <begin position="10"/>
        <end position="104"/>
    </location>
</feature>
<dbReference type="Pfam" id="PF15811">
    <property type="entry name" value="SVIP"/>
    <property type="match status" value="1"/>
</dbReference>
<protein>
    <submittedName>
        <fullName evidence="5">Uncharacterized protein</fullName>
    </submittedName>
</protein>
<gene>
    <name evidence="5" type="ORF">RGQ29_008864</name>
</gene>
<dbReference type="PANTHER" id="PTHR36813">
    <property type="entry name" value="TRANSMEMBRANE PROTEIN"/>
    <property type="match status" value="1"/>
</dbReference>
<organism evidence="5 6">
    <name type="scientific">Quercus rubra</name>
    <name type="common">Northern red oak</name>
    <name type="synonym">Quercus borealis</name>
    <dbReference type="NCBI Taxonomy" id="3512"/>
    <lineage>
        <taxon>Eukaryota</taxon>
        <taxon>Viridiplantae</taxon>
        <taxon>Streptophyta</taxon>
        <taxon>Embryophyta</taxon>
        <taxon>Tracheophyta</taxon>
        <taxon>Spermatophyta</taxon>
        <taxon>Magnoliopsida</taxon>
        <taxon>eudicotyledons</taxon>
        <taxon>Gunneridae</taxon>
        <taxon>Pentapetalae</taxon>
        <taxon>rosids</taxon>
        <taxon>fabids</taxon>
        <taxon>Fagales</taxon>
        <taxon>Fagaceae</taxon>
        <taxon>Quercus</taxon>
    </lineage>
</organism>
<evidence type="ECO:0000256" key="4">
    <source>
        <dbReference type="SAM" id="MobiDB-lite"/>
    </source>
</evidence>
<dbReference type="EMBL" id="JAXUIC010000012">
    <property type="protein sequence ID" value="KAK4559852.1"/>
    <property type="molecule type" value="Genomic_DNA"/>
</dbReference>
<evidence type="ECO:0000256" key="3">
    <source>
        <dbReference type="ARBA" id="ARBA00023288"/>
    </source>
</evidence>
<dbReference type="AlphaFoldDB" id="A0AAN7E2K7"/>
<evidence type="ECO:0000256" key="2">
    <source>
        <dbReference type="ARBA" id="ARBA00023139"/>
    </source>
</evidence>
<keyword evidence="6" id="KW-1185">Reference proteome</keyword>